<keyword evidence="6 10" id="KW-0547">Nucleotide-binding</keyword>
<dbReference type="SUPFAM" id="SSF52540">
    <property type="entry name" value="P-loop containing nucleoside triphosphate hydrolases"/>
    <property type="match status" value="1"/>
</dbReference>
<keyword evidence="5 10" id="KW-0819">tRNA processing</keyword>
<keyword evidence="15" id="KW-1185">Reference proteome</keyword>
<sequence>MDAEQNLQRWLDLALATAQPDPESLPVIVGPTASGKTTLAIRLAEALDGEIVSADSVQIYREFDIGSGKPTAEERAQARHHLVDVQDPLDPIDAARFVDMADRAIADIRARGKRPIVCGGTFLWVRALLHGLAPSPARNEELRERHRTLVEEQGRTALHDRLKEVDPASAARLHPNDVVRVSRALEVFELTGQRLSGHQESHGFLPQRYRAHLFAIAYPPDALTDRITARVEMWLAGGWLEEVAELLRRGYGDTRAMGSVGYRQVAMRLTGQLAEEELKIAIVRATRVFARRQRTWLNHAPVVRLGT</sequence>
<protein>
    <recommendedName>
        <fullName evidence="10">tRNA dimethylallyltransferase</fullName>
        <ecNumber evidence="10">2.5.1.75</ecNumber>
    </recommendedName>
    <alternativeName>
        <fullName evidence="10">Dimethylallyl diphosphate:tRNA dimethylallyltransferase</fullName>
        <shortName evidence="10">DMAPP:tRNA dimethylallyltransferase</shortName>
        <shortName evidence="10">DMATase</shortName>
    </alternativeName>
    <alternativeName>
        <fullName evidence="10">Isopentenyl-diphosphate:tRNA isopentenyltransferase</fullName>
        <shortName evidence="10">IPP transferase</shortName>
        <shortName evidence="10">IPPT</shortName>
        <shortName evidence="10">IPTase</shortName>
    </alternativeName>
</protein>
<evidence type="ECO:0000256" key="5">
    <source>
        <dbReference type="ARBA" id="ARBA00022694"/>
    </source>
</evidence>
<dbReference type="Gene3D" id="3.40.50.300">
    <property type="entry name" value="P-loop containing nucleotide triphosphate hydrolases"/>
    <property type="match status" value="1"/>
</dbReference>
<evidence type="ECO:0000256" key="11">
    <source>
        <dbReference type="RuleBase" id="RU003783"/>
    </source>
</evidence>
<dbReference type="HAMAP" id="MF_00185">
    <property type="entry name" value="IPP_trans"/>
    <property type="match status" value="1"/>
</dbReference>
<evidence type="ECO:0000313" key="15">
    <source>
        <dbReference type="Proteomes" id="UP001379533"/>
    </source>
</evidence>
<dbReference type="Proteomes" id="UP001379533">
    <property type="component" value="Chromosome"/>
</dbReference>
<evidence type="ECO:0000256" key="4">
    <source>
        <dbReference type="ARBA" id="ARBA00022679"/>
    </source>
</evidence>
<comment type="function">
    <text evidence="2 10 12">Catalyzes the transfer of a dimethylallyl group onto the adenine at position 37 in tRNAs that read codons beginning with uridine, leading to the formation of N6-(dimethylallyl)adenosine (i(6)A).</text>
</comment>
<comment type="similarity">
    <text evidence="3 10 13">Belongs to the IPP transferase family.</text>
</comment>
<gene>
    <name evidence="10 14" type="primary">miaA</name>
    <name evidence="14" type="ORF">LZC95_42550</name>
</gene>
<feature type="site" description="Interaction with substrate tRNA" evidence="10">
    <location>
        <position position="121"/>
    </location>
</feature>
<evidence type="ECO:0000256" key="13">
    <source>
        <dbReference type="RuleBase" id="RU003785"/>
    </source>
</evidence>
<dbReference type="PANTHER" id="PTHR11088:SF60">
    <property type="entry name" value="TRNA DIMETHYLALLYLTRANSFERASE"/>
    <property type="match status" value="1"/>
</dbReference>
<evidence type="ECO:0000256" key="3">
    <source>
        <dbReference type="ARBA" id="ARBA00005842"/>
    </source>
</evidence>
<feature type="region of interest" description="Interaction with substrate tRNA" evidence="10">
    <location>
        <begin position="55"/>
        <end position="58"/>
    </location>
</feature>
<comment type="subunit">
    <text evidence="10">Monomer.</text>
</comment>
<organism evidence="14 15">
    <name type="scientific">Pendulispora brunnea</name>
    <dbReference type="NCBI Taxonomy" id="2905690"/>
    <lineage>
        <taxon>Bacteria</taxon>
        <taxon>Pseudomonadati</taxon>
        <taxon>Myxococcota</taxon>
        <taxon>Myxococcia</taxon>
        <taxon>Myxococcales</taxon>
        <taxon>Sorangiineae</taxon>
        <taxon>Pendulisporaceae</taxon>
        <taxon>Pendulispora</taxon>
    </lineage>
</organism>
<comment type="catalytic activity">
    <reaction evidence="9 10 11">
        <text>adenosine(37) in tRNA + dimethylallyl diphosphate = N(6)-dimethylallyladenosine(37) in tRNA + diphosphate</text>
        <dbReference type="Rhea" id="RHEA:26482"/>
        <dbReference type="Rhea" id="RHEA-COMP:10162"/>
        <dbReference type="Rhea" id="RHEA-COMP:10375"/>
        <dbReference type="ChEBI" id="CHEBI:33019"/>
        <dbReference type="ChEBI" id="CHEBI:57623"/>
        <dbReference type="ChEBI" id="CHEBI:74411"/>
        <dbReference type="ChEBI" id="CHEBI:74415"/>
        <dbReference type="EC" id="2.5.1.75"/>
    </reaction>
</comment>
<feature type="binding site" evidence="10">
    <location>
        <begin position="30"/>
        <end position="37"/>
    </location>
    <ligand>
        <name>ATP</name>
        <dbReference type="ChEBI" id="CHEBI:30616"/>
    </ligand>
</feature>
<proteinExistence type="inferred from homology"/>
<dbReference type="PANTHER" id="PTHR11088">
    <property type="entry name" value="TRNA DIMETHYLALLYLTRANSFERASE"/>
    <property type="match status" value="1"/>
</dbReference>
<comment type="cofactor">
    <cofactor evidence="1 10">
        <name>Mg(2+)</name>
        <dbReference type="ChEBI" id="CHEBI:18420"/>
    </cofactor>
</comment>
<dbReference type="InterPro" id="IPR027417">
    <property type="entry name" value="P-loop_NTPase"/>
</dbReference>
<dbReference type="RefSeq" id="WP_394843719.1">
    <property type="nucleotide sequence ID" value="NZ_CP089982.1"/>
</dbReference>
<reference evidence="14 15" key="1">
    <citation type="submission" date="2021-12" db="EMBL/GenBank/DDBJ databases">
        <title>Discovery of the Pendulisporaceae a myxobacterial family with distinct sporulation behavior and unique specialized metabolism.</title>
        <authorList>
            <person name="Garcia R."/>
            <person name="Popoff A."/>
            <person name="Bader C.D."/>
            <person name="Loehr J."/>
            <person name="Walesch S."/>
            <person name="Walt C."/>
            <person name="Boldt J."/>
            <person name="Bunk B."/>
            <person name="Haeckl F.J.F.P.J."/>
            <person name="Gunesch A.P."/>
            <person name="Birkelbach J."/>
            <person name="Nuebel U."/>
            <person name="Pietschmann T."/>
            <person name="Bach T."/>
            <person name="Mueller R."/>
        </authorList>
    </citation>
    <scope>NUCLEOTIDE SEQUENCE [LARGE SCALE GENOMIC DNA]</scope>
    <source>
        <strain evidence="14 15">MSr12523</strain>
    </source>
</reference>
<feature type="site" description="Interaction with substrate tRNA" evidence="10">
    <location>
        <position position="143"/>
    </location>
</feature>
<evidence type="ECO:0000256" key="2">
    <source>
        <dbReference type="ARBA" id="ARBA00003213"/>
    </source>
</evidence>
<evidence type="ECO:0000256" key="12">
    <source>
        <dbReference type="RuleBase" id="RU003784"/>
    </source>
</evidence>
<evidence type="ECO:0000256" key="1">
    <source>
        <dbReference type="ARBA" id="ARBA00001946"/>
    </source>
</evidence>
<dbReference type="EMBL" id="CP089982">
    <property type="protein sequence ID" value="WXA93120.1"/>
    <property type="molecule type" value="Genomic_DNA"/>
</dbReference>
<evidence type="ECO:0000256" key="6">
    <source>
        <dbReference type="ARBA" id="ARBA00022741"/>
    </source>
</evidence>
<keyword evidence="4 10" id="KW-0808">Transferase</keyword>
<dbReference type="InterPro" id="IPR018022">
    <property type="entry name" value="IPT"/>
</dbReference>
<evidence type="ECO:0000313" key="14">
    <source>
        <dbReference type="EMBL" id="WXA93120.1"/>
    </source>
</evidence>
<evidence type="ECO:0000256" key="10">
    <source>
        <dbReference type="HAMAP-Rule" id="MF_00185"/>
    </source>
</evidence>
<dbReference type="Gene3D" id="1.10.20.140">
    <property type="match status" value="1"/>
</dbReference>
<evidence type="ECO:0000256" key="9">
    <source>
        <dbReference type="ARBA" id="ARBA00049563"/>
    </source>
</evidence>
<feature type="binding site" evidence="10">
    <location>
        <begin position="32"/>
        <end position="37"/>
    </location>
    <ligand>
        <name>substrate</name>
    </ligand>
</feature>
<dbReference type="InterPro" id="IPR039657">
    <property type="entry name" value="Dimethylallyltransferase"/>
</dbReference>
<keyword evidence="7 10" id="KW-0067">ATP-binding</keyword>
<dbReference type="EC" id="2.5.1.75" evidence="10"/>
<comment type="caution">
    <text evidence="10">Lacks conserved residue(s) required for the propagation of feature annotation.</text>
</comment>
<evidence type="ECO:0000256" key="8">
    <source>
        <dbReference type="ARBA" id="ARBA00022842"/>
    </source>
</evidence>
<evidence type="ECO:0000256" key="7">
    <source>
        <dbReference type="ARBA" id="ARBA00022840"/>
    </source>
</evidence>
<dbReference type="Pfam" id="PF01715">
    <property type="entry name" value="IPPT"/>
    <property type="match status" value="1"/>
</dbReference>
<keyword evidence="8 10" id="KW-0460">Magnesium</keyword>
<accession>A0ABZ2K330</accession>
<dbReference type="NCBIfam" id="TIGR00174">
    <property type="entry name" value="miaA"/>
    <property type="match status" value="1"/>
</dbReference>
<dbReference type="GO" id="GO:0052381">
    <property type="term" value="F:tRNA dimethylallyltransferase activity"/>
    <property type="evidence" value="ECO:0007669"/>
    <property type="project" value="UniProtKB-EC"/>
</dbReference>
<name>A0ABZ2K330_9BACT</name>